<protein>
    <submittedName>
        <fullName evidence="1">Uncharacterized protein</fullName>
    </submittedName>
</protein>
<reference evidence="1 2" key="1">
    <citation type="journal article" date="2018" name="Biotechnol. Adv.">
        <title>Improved genomic resources and new bioinformatic workflow for the carcinogenic parasite Clonorchis sinensis: Biotechnological implications.</title>
        <authorList>
            <person name="Wang D."/>
            <person name="Korhonen P.K."/>
            <person name="Gasser R.B."/>
            <person name="Young N.D."/>
        </authorList>
    </citation>
    <scope>NUCLEOTIDE SEQUENCE [LARGE SCALE GENOMIC DNA]</scope>
    <source>
        <strain evidence="1">Cs-k2</strain>
    </source>
</reference>
<evidence type="ECO:0000313" key="2">
    <source>
        <dbReference type="Proteomes" id="UP000286415"/>
    </source>
</evidence>
<comment type="caution">
    <text evidence="1">The sequence shown here is derived from an EMBL/GenBank/DDBJ whole genome shotgun (WGS) entry which is preliminary data.</text>
</comment>
<sequence length="182" mass="20302">MSMVPTESQHLDSFSLGHGNRALSQPSCLLQVAVVARHRKGFTSERDTHQDSKDLAGGADDKTVLLQYNIKTFTAGNKRRTSSGITLLHGYIMLVGYISVIRSLLGLQILWVNHKVWRHPSLRILIGKLLSSFDYNLILRLSRWNEDQASSATSPFPSSDWSISARAADERRPIQSATNAWA</sequence>
<gene>
    <name evidence="1" type="ORF">CSKR_100672</name>
</gene>
<dbReference type="AlphaFoldDB" id="A0A419PFV9"/>
<proteinExistence type="predicted"/>
<reference evidence="1 2" key="2">
    <citation type="journal article" date="2021" name="Genomics">
        <title>High-quality reference genome for Clonorchis sinensis.</title>
        <authorList>
            <person name="Young N.D."/>
            <person name="Stroehlein A.J."/>
            <person name="Kinkar L."/>
            <person name="Wang T."/>
            <person name="Sohn W.M."/>
            <person name="Chang B.C.H."/>
            <person name="Kaur P."/>
            <person name="Weisz D."/>
            <person name="Dudchenko O."/>
            <person name="Aiden E.L."/>
            <person name="Korhonen P.K."/>
            <person name="Gasser R.B."/>
        </authorList>
    </citation>
    <scope>NUCLEOTIDE SEQUENCE [LARGE SCALE GENOMIC DNA]</scope>
    <source>
        <strain evidence="1">Cs-k2</strain>
    </source>
</reference>
<accession>A0A419PFV9</accession>
<dbReference type="InParanoid" id="A0A419PFV9"/>
<dbReference type="EMBL" id="NIRI02000042">
    <property type="protein sequence ID" value="KAG5449236.1"/>
    <property type="molecule type" value="Genomic_DNA"/>
</dbReference>
<keyword evidence="2" id="KW-1185">Reference proteome</keyword>
<evidence type="ECO:0000313" key="1">
    <source>
        <dbReference type="EMBL" id="KAG5449236.1"/>
    </source>
</evidence>
<dbReference type="Proteomes" id="UP000286415">
    <property type="component" value="Unassembled WGS sequence"/>
</dbReference>
<name>A0A419PFV9_CLOSI</name>
<organism evidence="1 2">
    <name type="scientific">Clonorchis sinensis</name>
    <name type="common">Chinese liver fluke</name>
    <dbReference type="NCBI Taxonomy" id="79923"/>
    <lineage>
        <taxon>Eukaryota</taxon>
        <taxon>Metazoa</taxon>
        <taxon>Spiralia</taxon>
        <taxon>Lophotrochozoa</taxon>
        <taxon>Platyhelminthes</taxon>
        <taxon>Trematoda</taxon>
        <taxon>Digenea</taxon>
        <taxon>Opisthorchiida</taxon>
        <taxon>Opisthorchiata</taxon>
        <taxon>Opisthorchiidae</taxon>
        <taxon>Clonorchis</taxon>
    </lineage>
</organism>